<dbReference type="EMBL" id="ML179268">
    <property type="protein sequence ID" value="THU92767.1"/>
    <property type="molecule type" value="Genomic_DNA"/>
</dbReference>
<dbReference type="Proteomes" id="UP000297245">
    <property type="component" value="Unassembled WGS sequence"/>
</dbReference>
<dbReference type="AlphaFoldDB" id="A0A4S8LTB1"/>
<reference evidence="2 3" key="1">
    <citation type="journal article" date="2019" name="Nat. Ecol. Evol.">
        <title>Megaphylogeny resolves global patterns of mushroom evolution.</title>
        <authorList>
            <person name="Varga T."/>
            <person name="Krizsan K."/>
            <person name="Foldi C."/>
            <person name="Dima B."/>
            <person name="Sanchez-Garcia M."/>
            <person name="Sanchez-Ramirez S."/>
            <person name="Szollosi G.J."/>
            <person name="Szarkandi J.G."/>
            <person name="Papp V."/>
            <person name="Albert L."/>
            <person name="Andreopoulos W."/>
            <person name="Angelini C."/>
            <person name="Antonin V."/>
            <person name="Barry K.W."/>
            <person name="Bougher N.L."/>
            <person name="Buchanan P."/>
            <person name="Buyck B."/>
            <person name="Bense V."/>
            <person name="Catcheside P."/>
            <person name="Chovatia M."/>
            <person name="Cooper J."/>
            <person name="Damon W."/>
            <person name="Desjardin D."/>
            <person name="Finy P."/>
            <person name="Geml J."/>
            <person name="Haridas S."/>
            <person name="Hughes K."/>
            <person name="Justo A."/>
            <person name="Karasinski D."/>
            <person name="Kautmanova I."/>
            <person name="Kiss B."/>
            <person name="Kocsube S."/>
            <person name="Kotiranta H."/>
            <person name="LaButti K.M."/>
            <person name="Lechner B.E."/>
            <person name="Liimatainen K."/>
            <person name="Lipzen A."/>
            <person name="Lukacs Z."/>
            <person name="Mihaltcheva S."/>
            <person name="Morgado L.N."/>
            <person name="Niskanen T."/>
            <person name="Noordeloos M.E."/>
            <person name="Ohm R.A."/>
            <person name="Ortiz-Santana B."/>
            <person name="Ovrebo C."/>
            <person name="Racz N."/>
            <person name="Riley R."/>
            <person name="Savchenko A."/>
            <person name="Shiryaev A."/>
            <person name="Soop K."/>
            <person name="Spirin V."/>
            <person name="Szebenyi C."/>
            <person name="Tomsovsky M."/>
            <person name="Tulloss R.E."/>
            <person name="Uehling J."/>
            <person name="Grigoriev I.V."/>
            <person name="Vagvolgyi C."/>
            <person name="Papp T."/>
            <person name="Martin F.M."/>
            <person name="Miettinen O."/>
            <person name="Hibbett D.S."/>
            <person name="Nagy L.G."/>
        </authorList>
    </citation>
    <scope>NUCLEOTIDE SEQUENCE [LARGE SCALE GENOMIC DNA]</scope>
    <source>
        <strain evidence="2 3">CBS 962.96</strain>
    </source>
</reference>
<proteinExistence type="predicted"/>
<evidence type="ECO:0000313" key="3">
    <source>
        <dbReference type="Proteomes" id="UP000297245"/>
    </source>
</evidence>
<keyword evidence="1" id="KW-0812">Transmembrane</keyword>
<feature type="transmembrane region" description="Helical" evidence="1">
    <location>
        <begin position="39"/>
        <end position="60"/>
    </location>
</feature>
<sequence>MIFTKTQPHPPIITSTLNPPMTAIASPASLPLPALPLPLPLPLLLLLLLSVTFTPLPSLYSHHTPL</sequence>
<evidence type="ECO:0000256" key="1">
    <source>
        <dbReference type="SAM" id="Phobius"/>
    </source>
</evidence>
<keyword evidence="1" id="KW-0472">Membrane</keyword>
<gene>
    <name evidence="2" type="ORF">K435DRAFT_204860</name>
</gene>
<organism evidence="2 3">
    <name type="scientific">Dendrothele bispora (strain CBS 962.96)</name>
    <dbReference type="NCBI Taxonomy" id="1314807"/>
    <lineage>
        <taxon>Eukaryota</taxon>
        <taxon>Fungi</taxon>
        <taxon>Dikarya</taxon>
        <taxon>Basidiomycota</taxon>
        <taxon>Agaricomycotina</taxon>
        <taxon>Agaricomycetes</taxon>
        <taxon>Agaricomycetidae</taxon>
        <taxon>Agaricales</taxon>
        <taxon>Agaricales incertae sedis</taxon>
        <taxon>Dendrothele</taxon>
    </lineage>
</organism>
<accession>A0A4S8LTB1</accession>
<evidence type="ECO:0000313" key="2">
    <source>
        <dbReference type="EMBL" id="THU92767.1"/>
    </source>
</evidence>
<keyword evidence="3" id="KW-1185">Reference proteome</keyword>
<name>A0A4S8LTB1_DENBC</name>
<keyword evidence="1" id="KW-1133">Transmembrane helix</keyword>
<protein>
    <submittedName>
        <fullName evidence="2">Uncharacterized protein</fullName>
    </submittedName>
</protein>